<sequence length="397" mass="41978">MSLLNFDNHNGKAPRSFKPLKLIFSIGVLAAFIGIGSTLAANINLNTGTPIEFGQGVAQTTSCDNEVILTPFSSFVNIEGADEFGFTGITLSKLDTTDQRDSSEGCAGKTFTIKVYDKNGTLLEASYSLTVGDGVFISPDGDTPNNGLNQTETSVTLLFDTPALVATDVYRITIESSATTQVTPAQYSLGDTGPGGGKVFYYSESGFNCGRNFSAVGSPARGQCHYLESAPAGWNNNGVAALDPIVTWSGNNTDAIGGTSSALGAGFRNTVAIIKQSGGGSTSNRAATLSRGYIAPNGISDWYLPSITELNELCKYVVGQQSGDLETSCTGAYGVWPPDGQAFQNETLFHWNSYYSSTESDLSTSDSFHTKIIYFVSGDGFDGLKSNPTAFRPIRSF</sequence>
<reference evidence="4" key="1">
    <citation type="submission" date="2020-05" db="EMBL/GenBank/DDBJ databases">
        <authorList>
            <person name="Chiriac C."/>
            <person name="Salcher M."/>
            <person name="Ghai R."/>
            <person name="Kavagutti S V."/>
        </authorList>
    </citation>
    <scope>NUCLEOTIDE SEQUENCE</scope>
</reference>
<protein>
    <submittedName>
        <fullName evidence="4">Unannotated protein</fullName>
    </submittedName>
</protein>
<evidence type="ECO:0000313" key="1">
    <source>
        <dbReference type="EMBL" id="CAB4337336.1"/>
    </source>
</evidence>
<accession>A0A6J7W321</accession>
<evidence type="ECO:0000313" key="2">
    <source>
        <dbReference type="EMBL" id="CAB4727002.1"/>
    </source>
</evidence>
<dbReference type="EMBL" id="CAFABC010000012">
    <property type="protein sequence ID" value="CAB4822564.1"/>
    <property type="molecule type" value="Genomic_DNA"/>
</dbReference>
<organism evidence="4">
    <name type="scientific">freshwater metagenome</name>
    <dbReference type="NCBI Taxonomy" id="449393"/>
    <lineage>
        <taxon>unclassified sequences</taxon>
        <taxon>metagenomes</taxon>
        <taxon>ecological metagenomes</taxon>
    </lineage>
</organism>
<proteinExistence type="predicted"/>
<dbReference type="EMBL" id="CAFBRY010000015">
    <property type="protein sequence ID" value="CAB5144534.1"/>
    <property type="molecule type" value="Genomic_DNA"/>
</dbReference>
<evidence type="ECO:0000313" key="3">
    <source>
        <dbReference type="EMBL" id="CAB4822564.1"/>
    </source>
</evidence>
<dbReference type="EMBL" id="CAEZYO010000012">
    <property type="protein sequence ID" value="CAB4727002.1"/>
    <property type="molecule type" value="Genomic_DNA"/>
</dbReference>
<evidence type="ECO:0000313" key="4">
    <source>
        <dbReference type="EMBL" id="CAB5144534.1"/>
    </source>
</evidence>
<dbReference type="EMBL" id="CAESAH010000014">
    <property type="protein sequence ID" value="CAB4337336.1"/>
    <property type="molecule type" value="Genomic_DNA"/>
</dbReference>
<name>A0A6J7W321_9ZZZZ</name>
<dbReference type="AlphaFoldDB" id="A0A6J7W321"/>
<gene>
    <name evidence="2" type="ORF">UFOPK2731_00584</name>
    <name evidence="3" type="ORF">UFOPK3161_00659</name>
    <name evidence="1" type="ORF">UFOPK3962_00686</name>
    <name evidence="4" type="ORF">UFOPK4427_00707</name>
</gene>